<proteinExistence type="predicted"/>
<dbReference type="Pfam" id="PF13471">
    <property type="entry name" value="Transglut_core3"/>
    <property type="match status" value="1"/>
</dbReference>
<dbReference type="NCBIfam" id="NF033537">
    <property type="entry name" value="lasso_biosyn_B2"/>
    <property type="match status" value="1"/>
</dbReference>
<dbReference type="Proteomes" id="UP000294513">
    <property type="component" value="Unassembled WGS sequence"/>
</dbReference>
<organism evidence="2 3">
    <name type="scientific">Actinomadura rubrisoli</name>
    <dbReference type="NCBI Taxonomy" id="2530368"/>
    <lineage>
        <taxon>Bacteria</taxon>
        <taxon>Bacillati</taxon>
        <taxon>Actinomycetota</taxon>
        <taxon>Actinomycetes</taxon>
        <taxon>Streptosporangiales</taxon>
        <taxon>Thermomonosporaceae</taxon>
        <taxon>Actinomadura</taxon>
    </lineage>
</organism>
<reference evidence="2 3" key="1">
    <citation type="submission" date="2019-03" db="EMBL/GenBank/DDBJ databases">
        <title>Draft genome sequences of novel Actinobacteria.</title>
        <authorList>
            <person name="Sahin N."/>
            <person name="Ay H."/>
            <person name="Saygin H."/>
        </authorList>
    </citation>
    <scope>NUCLEOTIDE SEQUENCE [LARGE SCALE GENOMIC DNA]</scope>
    <source>
        <strain evidence="2 3">H3C3</strain>
    </source>
</reference>
<dbReference type="OrthoDB" id="583768at2"/>
<protein>
    <submittedName>
        <fullName evidence="2">Lasso peptide biosynthesis B2 protein</fullName>
    </submittedName>
</protein>
<dbReference type="AlphaFoldDB" id="A0A4R5BMZ7"/>
<sequence length="146" mass="15524">MTVPSALHRPPKGPLRRRAAARLAVVLARLVALLPPARIRSVLGLLSRGAAPATYDQAKAARDAVLAVSLACLGPRGCLPRSLATVLLCRMRGAWPSWCVGARVMPPFGAHAWVEAEGRLVDEDVPDGYLTPLITVPPRQGGDRGR</sequence>
<dbReference type="RefSeq" id="WP_131893705.1">
    <property type="nucleotide sequence ID" value="NZ_SMKU01000066.1"/>
</dbReference>
<comment type="caution">
    <text evidence="2">The sequence shown here is derived from an EMBL/GenBank/DDBJ whole genome shotgun (WGS) entry which is preliminary data.</text>
</comment>
<feature type="domain" description="Microcin J25-processing protein McjB C-terminal" evidence="1">
    <location>
        <begin position="23"/>
        <end position="133"/>
    </location>
</feature>
<keyword evidence="3" id="KW-1185">Reference proteome</keyword>
<evidence type="ECO:0000313" key="3">
    <source>
        <dbReference type="Proteomes" id="UP000294513"/>
    </source>
</evidence>
<evidence type="ECO:0000259" key="1">
    <source>
        <dbReference type="Pfam" id="PF13471"/>
    </source>
</evidence>
<name>A0A4R5BMZ7_9ACTN</name>
<dbReference type="EMBL" id="SMKU01000066">
    <property type="protein sequence ID" value="TDD88198.1"/>
    <property type="molecule type" value="Genomic_DNA"/>
</dbReference>
<gene>
    <name evidence="2" type="ORF">E1298_15455</name>
</gene>
<dbReference type="InterPro" id="IPR032708">
    <property type="entry name" value="McjB_C"/>
</dbReference>
<dbReference type="InterPro" id="IPR053521">
    <property type="entry name" value="McjB-like"/>
</dbReference>
<evidence type="ECO:0000313" key="2">
    <source>
        <dbReference type="EMBL" id="TDD88198.1"/>
    </source>
</evidence>
<accession>A0A4R5BMZ7</accession>